<accession>A0A819TVA0</accession>
<dbReference type="EMBL" id="CAJOBG010003577">
    <property type="protein sequence ID" value="CAF4070406.1"/>
    <property type="molecule type" value="Genomic_DNA"/>
</dbReference>
<dbReference type="Proteomes" id="UP000663866">
    <property type="component" value="Unassembled WGS sequence"/>
</dbReference>
<feature type="non-terminal residue" evidence="1">
    <location>
        <position position="1"/>
    </location>
</feature>
<sequence>KLDPLRIPIFLKNCNRRPDYPVISYQPICFPPTIYLSKQPIERQLNKNNY</sequence>
<evidence type="ECO:0000313" key="1">
    <source>
        <dbReference type="EMBL" id="CAF4070406.1"/>
    </source>
</evidence>
<gene>
    <name evidence="1" type="ORF">OVN521_LOCUS19162</name>
</gene>
<organism evidence="1 2">
    <name type="scientific">Rotaria magnacalcarata</name>
    <dbReference type="NCBI Taxonomy" id="392030"/>
    <lineage>
        <taxon>Eukaryota</taxon>
        <taxon>Metazoa</taxon>
        <taxon>Spiralia</taxon>
        <taxon>Gnathifera</taxon>
        <taxon>Rotifera</taxon>
        <taxon>Eurotatoria</taxon>
        <taxon>Bdelloidea</taxon>
        <taxon>Philodinida</taxon>
        <taxon>Philodinidae</taxon>
        <taxon>Rotaria</taxon>
    </lineage>
</organism>
<evidence type="ECO:0000313" key="2">
    <source>
        <dbReference type="Proteomes" id="UP000663866"/>
    </source>
</evidence>
<reference evidence="1" key="1">
    <citation type="submission" date="2021-02" db="EMBL/GenBank/DDBJ databases">
        <authorList>
            <person name="Nowell W R."/>
        </authorList>
    </citation>
    <scope>NUCLEOTIDE SEQUENCE</scope>
</reference>
<keyword evidence="2" id="KW-1185">Reference proteome</keyword>
<proteinExistence type="predicted"/>
<name>A0A819TVA0_9BILA</name>
<protein>
    <submittedName>
        <fullName evidence="1">Uncharacterized protein</fullName>
    </submittedName>
</protein>
<dbReference type="AlphaFoldDB" id="A0A819TVA0"/>
<comment type="caution">
    <text evidence="1">The sequence shown here is derived from an EMBL/GenBank/DDBJ whole genome shotgun (WGS) entry which is preliminary data.</text>
</comment>